<dbReference type="EMBL" id="MN740076">
    <property type="protein sequence ID" value="QHT86757.1"/>
    <property type="molecule type" value="Genomic_DNA"/>
</dbReference>
<protein>
    <submittedName>
        <fullName evidence="2">Uncharacterized protein</fullName>
    </submittedName>
</protein>
<feature type="compositionally biased region" description="Polar residues" evidence="1">
    <location>
        <begin position="82"/>
        <end position="94"/>
    </location>
</feature>
<reference evidence="2" key="1">
    <citation type="journal article" date="2020" name="Nature">
        <title>Giant virus diversity and host interactions through global metagenomics.</title>
        <authorList>
            <person name="Schulz F."/>
            <person name="Roux S."/>
            <person name="Paez-Espino D."/>
            <person name="Jungbluth S."/>
            <person name="Walsh D.A."/>
            <person name="Denef V.J."/>
            <person name="McMahon K.D."/>
            <person name="Konstantinidis K.T."/>
            <person name="Eloe-Fadrosh E.A."/>
            <person name="Kyrpides N.C."/>
            <person name="Woyke T."/>
        </authorList>
    </citation>
    <scope>NUCLEOTIDE SEQUENCE</scope>
    <source>
        <strain evidence="2">GVMAG-M-3300023184-18</strain>
    </source>
</reference>
<feature type="compositionally biased region" description="Polar residues" evidence="1">
    <location>
        <begin position="136"/>
        <end position="152"/>
    </location>
</feature>
<evidence type="ECO:0000313" key="2">
    <source>
        <dbReference type="EMBL" id="QHT86757.1"/>
    </source>
</evidence>
<accession>A0A6C0I304</accession>
<organism evidence="2">
    <name type="scientific">viral metagenome</name>
    <dbReference type="NCBI Taxonomy" id="1070528"/>
    <lineage>
        <taxon>unclassified sequences</taxon>
        <taxon>metagenomes</taxon>
        <taxon>organismal metagenomes</taxon>
    </lineage>
</organism>
<feature type="compositionally biased region" description="Low complexity" evidence="1">
    <location>
        <begin position="20"/>
        <end position="44"/>
    </location>
</feature>
<name>A0A6C0I304_9ZZZZ</name>
<feature type="compositionally biased region" description="Low complexity" evidence="1">
    <location>
        <begin position="122"/>
        <end position="135"/>
    </location>
</feature>
<feature type="region of interest" description="Disordered" evidence="1">
    <location>
        <begin position="1"/>
        <end position="152"/>
    </location>
</feature>
<proteinExistence type="predicted"/>
<evidence type="ECO:0000256" key="1">
    <source>
        <dbReference type="SAM" id="MobiDB-lite"/>
    </source>
</evidence>
<dbReference type="AlphaFoldDB" id="A0A6C0I304"/>
<sequence length="242" mass="27345">MSLAQYASPYNNDESELDNNKNQKNQNGKKMSAATSSSLSSSSLRKTIKRPLQQQSPPSQQPQSQQPQSQQPQSRVSDFMNKLNSHATTSTTSYIGDDDGGSPYGPYGDSEDLADYIPTSDQQEQQQQQQQQQQQMNQPSHDNNNDNAVTKENFTDLPSSYAKQYYQQYIPHGQSAFKTVSENAPPQKDELLEKMNHIIHMLEEQQDEKTGNVTEELILYCFLGVFVIFVVDSFARAGKYVR</sequence>
<feature type="compositionally biased region" description="Low complexity" evidence="1">
    <location>
        <begin position="53"/>
        <end position="74"/>
    </location>
</feature>